<sequence>MVKLRDDKDVSPNIVQQNQITKSVAERSREEAVKVKNSDKNDEVAVDLNKFSQTVLKQLSDDNIQATPENFDIYFRKLLESKSSSFQKKVLELIDYDKDDVLEKQALIEKEIKLGFGQIKNMLQVITLIYKNLVIMKGIVKKRLEETKANANPLEVQAAIKSFSDELDKLNTLMERHLDVIKNSYEDVNRIFKNVEEQSIYDSKFGVYNKKYFLKVLEDEFDHVKRYNYNVSVMLIHVKDSVLNNIPSLKDKNGILRNIAKILLKTSRRSDVVAHYGDGYFGMIMKHTDIEGAKKACDRVGQMLYQTTFFIAEDEIDMDIEISVAALNLKHSVEETLSKALDGLAKSGKRAKLYEVIEGN</sequence>
<gene>
    <name evidence="3" type="ORF">AAH17_07210</name>
    <name evidence="4" type="ORF">AAH24_07975</name>
    <name evidence="2" type="ORF">BVH53_07400</name>
</gene>
<dbReference type="Gene3D" id="3.30.70.270">
    <property type="match status" value="1"/>
</dbReference>
<dbReference type="EMBL" id="AABQDW010000013">
    <property type="protein sequence ID" value="EAI5408519.1"/>
    <property type="molecule type" value="Genomic_DNA"/>
</dbReference>
<dbReference type="Pfam" id="PF00990">
    <property type="entry name" value="GGDEF"/>
    <property type="match status" value="1"/>
</dbReference>
<name>A0A5L4L8P2_CAMFE</name>
<dbReference type="SMART" id="SM00267">
    <property type="entry name" value="GGDEF"/>
    <property type="match status" value="1"/>
</dbReference>
<organism evidence="4">
    <name type="scientific">Campylobacter fetus</name>
    <dbReference type="NCBI Taxonomy" id="196"/>
    <lineage>
        <taxon>Bacteria</taxon>
        <taxon>Pseudomonadati</taxon>
        <taxon>Campylobacterota</taxon>
        <taxon>Epsilonproteobacteria</taxon>
        <taxon>Campylobacterales</taxon>
        <taxon>Campylobacteraceae</taxon>
        <taxon>Campylobacter</taxon>
    </lineage>
</organism>
<dbReference type="RefSeq" id="WP_052122006.1">
    <property type="nucleotide sequence ID" value="NZ_AABUZP020000066.1"/>
</dbReference>
<dbReference type="SUPFAM" id="SSF55073">
    <property type="entry name" value="Nucleotide cyclase"/>
    <property type="match status" value="1"/>
</dbReference>
<evidence type="ECO:0000313" key="2">
    <source>
        <dbReference type="EMBL" id="EAI5408519.1"/>
    </source>
</evidence>
<evidence type="ECO:0000313" key="5">
    <source>
        <dbReference type="Proteomes" id="UP000557842"/>
    </source>
</evidence>
<evidence type="ECO:0000313" key="4">
    <source>
        <dbReference type="EMBL" id="EAK0469292.1"/>
    </source>
</evidence>
<dbReference type="InterPro" id="IPR029787">
    <property type="entry name" value="Nucleotide_cyclase"/>
</dbReference>
<proteinExistence type="predicted"/>
<evidence type="ECO:0000313" key="3">
    <source>
        <dbReference type="EMBL" id="EAK0453440.1"/>
    </source>
</evidence>
<evidence type="ECO:0000259" key="1">
    <source>
        <dbReference type="PROSITE" id="PS50887"/>
    </source>
</evidence>
<reference evidence="4 5" key="1">
    <citation type="submission" date="2018-05" db="EMBL/GenBank/DDBJ databases">
        <authorList>
            <consortium name="PulseNet: The National Subtyping Network for Foodborne Disease Surveillance"/>
            <person name="Tarr C.L."/>
            <person name="Trees E."/>
            <person name="Katz L.S."/>
            <person name="Carleton-Romer H.A."/>
            <person name="Stroika S."/>
            <person name="Kucerova Z."/>
            <person name="Roache K.F."/>
            <person name="Sabol A.L."/>
            <person name="Besser J."/>
            <person name="Gerner-Smidt P."/>
        </authorList>
    </citation>
    <scope>NUCLEOTIDE SEQUENCE</scope>
    <source>
        <strain evidence="3">2014D-0197</strain>
        <strain evidence="2 5">2016D-0221</strain>
        <strain evidence="4">D4313</strain>
    </source>
</reference>
<dbReference type="PROSITE" id="PS50887">
    <property type="entry name" value="GGDEF"/>
    <property type="match status" value="1"/>
</dbReference>
<dbReference type="InterPro" id="IPR000160">
    <property type="entry name" value="GGDEF_dom"/>
</dbReference>
<feature type="domain" description="GGDEF" evidence="1">
    <location>
        <begin position="229"/>
        <end position="360"/>
    </location>
</feature>
<dbReference type="AlphaFoldDB" id="A0A5L4L8P2"/>
<dbReference type="Proteomes" id="UP000557842">
    <property type="component" value="Unassembled WGS sequence"/>
</dbReference>
<dbReference type="EMBL" id="AACCXM010000008">
    <property type="protein sequence ID" value="EAK0469292.1"/>
    <property type="molecule type" value="Genomic_DNA"/>
</dbReference>
<accession>A0A5L4L8P2</accession>
<dbReference type="NCBIfam" id="TIGR00254">
    <property type="entry name" value="GGDEF"/>
    <property type="match status" value="1"/>
</dbReference>
<dbReference type="InterPro" id="IPR043128">
    <property type="entry name" value="Rev_trsase/Diguanyl_cyclase"/>
</dbReference>
<comment type="caution">
    <text evidence="4">The sequence shown here is derived from an EMBL/GenBank/DDBJ whole genome shotgun (WGS) entry which is preliminary data.</text>
</comment>
<dbReference type="EMBL" id="AACCXK010000012">
    <property type="protein sequence ID" value="EAK0453440.1"/>
    <property type="molecule type" value="Genomic_DNA"/>
</dbReference>
<protein>
    <submittedName>
        <fullName evidence="4">Diguanylate cyclase</fullName>
    </submittedName>
</protein>